<evidence type="ECO:0000256" key="1">
    <source>
        <dbReference type="ARBA" id="ARBA00004651"/>
    </source>
</evidence>
<keyword evidence="7 8" id="KW-0472">Membrane</keyword>
<sequence>MKKSYKIIFFFIIVLFLFTRFSGVDFIYHQDEHRWLLLADGTEPSSANPHPPMTLLLMKLTGTIFGFENMRILSLFFSLLNLGLIFLISNKIFNSKKAALTAVALFSLNIYSLVAGIQVDMDGAILPFFVLLGYYGYVSFLKENNKKYSLFLLSLAITGGLLTKASFVLFLAALFLDYLFIAYAKYKGNLRGVLKQVFKAGLPILTLLGLFVYFYSSRLGTIIDYAAHFQVFNFDSRAYLEFIFKVAKSFVWLSPLLTLPILLGLFIKEIRNRQRFWYLYFFVNFAFYLLVDFAKGPIERYFMFLVAPAAIISTDFLYYLFKKVDPIKLIRSIAVGVVVFSVFALVILSRVHIILPLNPKTAYVEYVRNLNFDFLIPFSSGSGPIGFYFSAQFILWSWIIAVLFLGGYAFIKNIKYKNFLLVLFFVTGLGYNIIFMNELLRGDLYGSPDKIARQTLNFVLGESSIKNVITYNDIAPYDLKKNNKHLGRFYTAPERDYTPKMSIFDGYYMIVDFPEIAKPGRYWDLIQRCDEIKRFTHKRVNSYVFDCRFASPIVMDKTP</sequence>
<feature type="transmembrane region" description="Helical" evidence="8">
    <location>
        <begin position="333"/>
        <end position="355"/>
    </location>
</feature>
<dbReference type="GO" id="GO:0005886">
    <property type="term" value="C:plasma membrane"/>
    <property type="evidence" value="ECO:0007669"/>
    <property type="project" value="UniProtKB-SubCell"/>
</dbReference>
<dbReference type="PANTHER" id="PTHR33908">
    <property type="entry name" value="MANNOSYLTRANSFERASE YKCB-RELATED"/>
    <property type="match status" value="1"/>
</dbReference>
<evidence type="ECO:0000256" key="6">
    <source>
        <dbReference type="ARBA" id="ARBA00022989"/>
    </source>
</evidence>
<feature type="transmembrane region" description="Helical" evidence="8">
    <location>
        <begin position="249"/>
        <end position="267"/>
    </location>
</feature>
<evidence type="ECO:0000256" key="3">
    <source>
        <dbReference type="ARBA" id="ARBA00022676"/>
    </source>
</evidence>
<feature type="transmembrane region" description="Helical" evidence="8">
    <location>
        <begin position="100"/>
        <end position="118"/>
    </location>
</feature>
<accession>A0A2H0R5L1</accession>
<feature type="transmembrane region" description="Helical" evidence="8">
    <location>
        <begin position="301"/>
        <end position="321"/>
    </location>
</feature>
<feature type="transmembrane region" description="Helical" evidence="8">
    <location>
        <begin position="124"/>
        <end position="141"/>
    </location>
</feature>
<dbReference type="Proteomes" id="UP000230208">
    <property type="component" value="Unassembled WGS sequence"/>
</dbReference>
<evidence type="ECO:0008006" key="11">
    <source>
        <dbReference type="Google" id="ProtNLM"/>
    </source>
</evidence>
<evidence type="ECO:0000313" key="10">
    <source>
        <dbReference type="Proteomes" id="UP000230208"/>
    </source>
</evidence>
<evidence type="ECO:0000256" key="8">
    <source>
        <dbReference type="SAM" id="Phobius"/>
    </source>
</evidence>
<organism evidence="9 10">
    <name type="scientific">Candidatus Yanofskybacteria bacterium CG10_big_fil_rev_8_21_14_0_10_37_15</name>
    <dbReference type="NCBI Taxonomy" id="1975097"/>
    <lineage>
        <taxon>Bacteria</taxon>
        <taxon>Candidatus Yanofskyibacteriota</taxon>
    </lineage>
</organism>
<dbReference type="GO" id="GO:0009103">
    <property type="term" value="P:lipopolysaccharide biosynthetic process"/>
    <property type="evidence" value="ECO:0007669"/>
    <property type="project" value="UniProtKB-ARBA"/>
</dbReference>
<proteinExistence type="predicted"/>
<reference evidence="9 10" key="1">
    <citation type="submission" date="2017-09" db="EMBL/GenBank/DDBJ databases">
        <title>Depth-based differentiation of microbial function through sediment-hosted aquifers and enrichment of novel symbionts in the deep terrestrial subsurface.</title>
        <authorList>
            <person name="Probst A.J."/>
            <person name="Ladd B."/>
            <person name="Jarett J.K."/>
            <person name="Geller-Mcgrath D.E."/>
            <person name="Sieber C.M."/>
            <person name="Emerson J.B."/>
            <person name="Anantharaman K."/>
            <person name="Thomas B.C."/>
            <person name="Malmstrom R."/>
            <person name="Stieglmeier M."/>
            <person name="Klingl A."/>
            <person name="Woyke T."/>
            <person name="Ryan C.M."/>
            <person name="Banfield J.F."/>
        </authorList>
    </citation>
    <scope>NUCLEOTIDE SEQUENCE [LARGE SCALE GENOMIC DNA]</scope>
    <source>
        <strain evidence="9">CG10_big_fil_rev_8_21_14_0_10_37_15</strain>
    </source>
</reference>
<feature type="transmembrane region" description="Helical" evidence="8">
    <location>
        <begin position="148"/>
        <end position="163"/>
    </location>
</feature>
<evidence type="ECO:0000256" key="4">
    <source>
        <dbReference type="ARBA" id="ARBA00022679"/>
    </source>
</evidence>
<dbReference type="GO" id="GO:0016763">
    <property type="term" value="F:pentosyltransferase activity"/>
    <property type="evidence" value="ECO:0007669"/>
    <property type="project" value="TreeGrafter"/>
</dbReference>
<keyword evidence="3" id="KW-0328">Glycosyltransferase</keyword>
<dbReference type="EMBL" id="PCXP01000019">
    <property type="protein sequence ID" value="PIR41811.1"/>
    <property type="molecule type" value="Genomic_DNA"/>
</dbReference>
<keyword evidence="4" id="KW-0808">Transferase</keyword>
<feature type="transmembrane region" description="Helical" evidence="8">
    <location>
        <begin position="418"/>
        <end position="436"/>
    </location>
</feature>
<evidence type="ECO:0000313" key="9">
    <source>
        <dbReference type="EMBL" id="PIR41811.1"/>
    </source>
</evidence>
<keyword evidence="6 8" id="KW-1133">Transmembrane helix</keyword>
<dbReference type="AlphaFoldDB" id="A0A2H0R5L1"/>
<keyword evidence="2" id="KW-1003">Cell membrane</keyword>
<feature type="transmembrane region" description="Helical" evidence="8">
    <location>
        <begin position="70"/>
        <end position="88"/>
    </location>
</feature>
<evidence type="ECO:0000256" key="5">
    <source>
        <dbReference type="ARBA" id="ARBA00022692"/>
    </source>
</evidence>
<feature type="transmembrane region" description="Helical" evidence="8">
    <location>
        <begin position="198"/>
        <end position="216"/>
    </location>
</feature>
<dbReference type="InterPro" id="IPR050297">
    <property type="entry name" value="LipidA_mod_glycosyltrf_83"/>
</dbReference>
<comment type="subcellular location">
    <subcellularLocation>
        <location evidence="1">Cell membrane</location>
        <topology evidence="1">Multi-pass membrane protein</topology>
    </subcellularLocation>
</comment>
<gene>
    <name evidence="9" type="ORF">COV30_01295</name>
</gene>
<name>A0A2H0R5L1_9BACT</name>
<feature type="transmembrane region" description="Helical" evidence="8">
    <location>
        <begin position="276"/>
        <end position="295"/>
    </location>
</feature>
<comment type="caution">
    <text evidence="9">The sequence shown here is derived from an EMBL/GenBank/DDBJ whole genome shotgun (WGS) entry which is preliminary data.</text>
</comment>
<feature type="transmembrane region" description="Helical" evidence="8">
    <location>
        <begin position="169"/>
        <end position="186"/>
    </location>
</feature>
<evidence type="ECO:0000256" key="2">
    <source>
        <dbReference type="ARBA" id="ARBA00022475"/>
    </source>
</evidence>
<feature type="transmembrane region" description="Helical" evidence="8">
    <location>
        <begin position="385"/>
        <end position="411"/>
    </location>
</feature>
<evidence type="ECO:0000256" key="7">
    <source>
        <dbReference type="ARBA" id="ARBA00023136"/>
    </source>
</evidence>
<dbReference type="PANTHER" id="PTHR33908:SF11">
    <property type="entry name" value="MEMBRANE PROTEIN"/>
    <property type="match status" value="1"/>
</dbReference>
<keyword evidence="5 8" id="KW-0812">Transmembrane</keyword>
<protein>
    <recommendedName>
        <fullName evidence="11">Glycosyltransferase RgtA/B/C/D-like domain-containing protein</fullName>
    </recommendedName>
</protein>